<dbReference type="SMART" id="SM00829">
    <property type="entry name" value="PKS_ER"/>
    <property type="match status" value="1"/>
</dbReference>
<feature type="domain" description="Enoyl reductase (ER)" evidence="2">
    <location>
        <begin position="12"/>
        <end position="330"/>
    </location>
</feature>
<accession>A0A0N1H972</accession>
<dbReference type="SUPFAM" id="SSF51735">
    <property type="entry name" value="NAD(P)-binding Rossmann-fold domains"/>
    <property type="match status" value="1"/>
</dbReference>
<gene>
    <name evidence="3" type="ORF">AB675_11258</name>
</gene>
<dbReference type="RefSeq" id="XP_017999968.1">
    <property type="nucleotide sequence ID" value="XM_018140087.1"/>
</dbReference>
<name>A0A0N1H972_9EURO</name>
<feature type="region of interest" description="Disordered" evidence="1">
    <location>
        <begin position="1"/>
        <end position="30"/>
    </location>
</feature>
<dbReference type="OrthoDB" id="201656at2759"/>
<feature type="compositionally biased region" description="Polar residues" evidence="1">
    <location>
        <begin position="1"/>
        <end position="11"/>
    </location>
</feature>
<dbReference type="PANTHER" id="PTHR44013">
    <property type="entry name" value="ZINC-TYPE ALCOHOL DEHYDROGENASE-LIKE PROTEIN C16A3.02C"/>
    <property type="match status" value="1"/>
</dbReference>
<dbReference type="VEuPathDB" id="FungiDB:AB675_11258"/>
<dbReference type="Gene3D" id="3.40.50.720">
    <property type="entry name" value="NAD(P)-binding Rossmann-like Domain"/>
    <property type="match status" value="1"/>
</dbReference>
<dbReference type="PANTHER" id="PTHR44013:SF1">
    <property type="entry name" value="ZINC-TYPE ALCOHOL DEHYDROGENASE-LIKE PROTEIN C16A3.02C"/>
    <property type="match status" value="1"/>
</dbReference>
<evidence type="ECO:0000259" key="2">
    <source>
        <dbReference type="SMART" id="SM00829"/>
    </source>
</evidence>
<protein>
    <submittedName>
        <fullName evidence="3">Zinc-type alcohol dehydrogenase-like protein</fullName>
    </submittedName>
</protein>
<dbReference type="GeneID" id="28731967"/>
<sequence length="334" mass="35755">MQAQLFTSTAPTLEANLRHTRDAPSPKNANSLKSDQLIVRVTAAALNPVDYKLASLPLIGRLIIGRPAAPGLDYAGWVASEQPPSPFKQGDKVFGRITPPRKDGTLAEYIVVSHDEVVPQPSELSAEDAACIGTAGLTAYQSIAPYVKKGDRVFINGGSGGTGCFGIQIAKCLGCHVTTTCSTANVELCRDLGADEVIDYRSTNVTTTLIGSGRSYQHVVDNVGADPNLWRTLGKWSGDSAIYVQVGAEISFVTLGDIVRKMLQPSWLGGTNRKFSMASVTSNAEHLSQIGQWVAEGKIKVIKDTVLPFKNASEGFTRLRTGRTRGKIVIRGPE</sequence>
<evidence type="ECO:0000313" key="3">
    <source>
        <dbReference type="EMBL" id="KPI40005.1"/>
    </source>
</evidence>
<dbReference type="Proteomes" id="UP000038010">
    <property type="component" value="Unassembled WGS sequence"/>
</dbReference>
<dbReference type="Pfam" id="PF13602">
    <property type="entry name" value="ADH_zinc_N_2"/>
    <property type="match status" value="1"/>
</dbReference>
<dbReference type="InterPro" id="IPR013154">
    <property type="entry name" value="ADH-like_N"/>
</dbReference>
<dbReference type="EMBL" id="LFJN01000013">
    <property type="protein sequence ID" value="KPI40005.1"/>
    <property type="molecule type" value="Genomic_DNA"/>
</dbReference>
<proteinExistence type="predicted"/>
<evidence type="ECO:0000256" key="1">
    <source>
        <dbReference type="SAM" id="MobiDB-lite"/>
    </source>
</evidence>
<dbReference type="InterPro" id="IPR036291">
    <property type="entry name" value="NAD(P)-bd_dom_sf"/>
</dbReference>
<organism evidence="3 4">
    <name type="scientific">Cyphellophora attinorum</name>
    <dbReference type="NCBI Taxonomy" id="1664694"/>
    <lineage>
        <taxon>Eukaryota</taxon>
        <taxon>Fungi</taxon>
        <taxon>Dikarya</taxon>
        <taxon>Ascomycota</taxon>
        <taxon>Pezizomycotina</taxon>
        <taxon>Eurotiomycetes</taxon>
        <taxon>Chaetothyriomycetidae</taxon>
        <taxon>Chaetothyriales</taxon>
        <taxon>Cyphellophoraceae</taxon>
        <taxon>Cyphellophora</taxon>
    </lineage>
</organism>
<evidence type="ECO:0000313" key="4">
    <source>
        <dbReference type="Proteomes" id="UP000038010"/>
    </source>
</evidence>
<dbReference type="STRING" id="1664694.A0A0N1H972"/>
<comment type="caution">
    <text evidence="3">The sequence shown here is derived from an EMBL/GenBank/DDBJ whole genome shotgun (WGS) entry which is preliminary data.</text>
</comment>
<dbReference type="AlphaFoldDB" id="A0A0N1H972"/>
<dbReference type="Gene3D" id="3.90.180.10">
    <property type="entry name" value="Medium-chain alcohol dehydrogenases, catalytic domain"/>
    <property type="match status" value="1"/>
</dbReference>
<dbReference type="CDD" id="cd08267">
    <property type="entry name" value="MDR1"/>
    <property type="match status" value="1"/>
</dbReference>
<reference evidence="3 4" key="1">
    <citation type="submission" date="2015-06" db="EMBL/GenBank/DDBJ databases">
        <title>Draft genome of the ant-associated black yeast Phialophora attae CBS 131958.</title>
        <authorList>
            <person name="Moreno L.F."/>
            <person name="Stielow B.J."/>
            <person name="de Hoog S."/>
            <person name="Vicente V.A."/>
            <person name="Weiss V.A."/>
            <person name="de Vries M."/>
            <person name="Cruz L.M."/>
            <person name="Souza E.M."/>
        </authorList>
    </citation>
    <scope>NUCLEOTIDE SEQUENCE [LARGE SCALE GENOMIC DNA]</scope>
    <source>
        <strain evidence="3 4">CBS 131958</strain>
    </source>
</reference>
<dbReference type="InterPro" id="IPR011032">
    <property type="entry name" value="GroES-like_sf"/>
</dbReference>
<dbReference type="InterPro" id="IPR052733">
    <property type="entry name" value="Chloroplast_QOR"/>
</dbReference>
<dbReference type="GO" id="GO:0016491">
    <property type="term" value="F:oxidoreductase activity"/>
    <property type="evidence" value="ECO:0007669"/>
    <property type="project" value="InterPro"/>
</dbReference>
<keyword evidence="4" id="KW-1185">Reference proteome</keyword>
<dbReference type="Pfam" id="PF08240">
    <property type="entry name" value="ADH_N"/>
    <property type="match status" value="1"/>
</dbReference>
<dbReference type="InterPro" id="IPR020843">
    <property type="entry name" value="ER"/>
</dbReference>
<dbReference type="SUPFAM" id="SSF50129">
    <property type="entry name" value="GroES-like"/>
    <property type="match status" value="1"/>
</dbReference>